<organism evidence="5 6">
    <name type="scientific">Marinicauda pacifica</name>
    <dbReference type="NCBI Taxonomy" id="1133559"/>
    <lineage>
        <taxon>Bacteria</taxon>
        <taxon>Pseudomonadati</taxon>
        <taxon>Pseudomonadota</taxon>
        <taxon>Alphaproteobacteria</taxon>
        <taxon>Maricaulales</taxon>
        <taxon>Maricaulaceae</taxon>
        <taxon>Marinicauda</taxon>
    </lineage>
</organism>
<dbReference type="Proteomes" id="UP000305451">
    <property type="component" value="Unassembled WGS sequence"/>
</dbReference>
<dbReference type="PRINTS" id="PR00598">
    <property type="entry name" value="HTHMARR"/>
</dbReference>
<evidence type="ECO:0000313" key="5">
    <source>
        <dbReference type="EMBL" id="TGY91839.1"/>
    </source>
</evidence>
<comment type="caution">
    <text evidence="5">The sequence shown here is derived from an EMBL/GenBank/DDBJ whole genome shotgun (WGS) entry which is preliminary data.</text>
</comment>
<dbReference type="CDD" id="cd00090">
    <property type="entry name" value="HTH_ARSR"/>
    <property type="match status" value="1"/>
</dbReference>
<dbReference type="GO" id="GO:0003700">
    <property type="term" value="F:DNA-binding transcription factor activity"/>
    <property type="evidence" value="ECO:0007669"/>
    <property type="project" value="InterPro"/>
</dbReference>
<keyword evidence="3" id="KW-0804">Transcription</keyword>
<keyword evidence="2" id="KW-0238">DNA-binding</keyword>
<dbReference type="PANTHER" id="PTHR42756">
    <property type="entry name" value="TRANSCRIPTIONAL REGULATOR, MARR"/>
    <property type="match status" value="1"/>
</dbReference>
<dbReference type="InterPro" id="IPR036390">
    <property type="entry name" value="WH_DNA-bd_sf"/>
</dbReference>
<dbReference type="GO" id="GO:0003677">
    <property type="term" value="F:DNA binding"/>
    <property type="evidence" value="ECO:0007669"/>
    <property type="project" value="UniProtKB-KW"/>
</dbReference>
<dbReference type="RefSeq" id="WP_135945761.1">
    <property type="nucleotide sequence ID" value="NZ_BMEI01000004.1"/>
</dbReference>
<evidence type="ECO:0000256" key="1">
    <source>
        <dbReference type="ARBA" id="ARBA00023015"/>
    </source>
</evidence>
<dbReference type="Gene3D" id="1.10.10.10">
    <property type="entry name" value="Winged helix-like DNA-binding domain superfamily/Winged helix DNA-binding domain"/>
    <property type="match status" value="1"/>
</dbReference>
<proteinExistence type="predicted"/>
<sequence>MTDHDQILIALRRITRAIDLQSRQLVKQTGLTAPQLVVMMALDKDGPLCPTDIAKQIAASPATVTTIVDRLEALGLVQRREKPTDRRVTHILLTAKGEAAYRSAPELLQAGFLSRFRSLACWEQHMLLSSLERIATLMDAQAISASPILTSEEWATDEDPVG</sequence>
<dbReference type="InterPro" id="IPR000835">
    <property type="entry name" value="HTH_MarR-typ"/>
</dbReference>
<keyword evidence="1" id="KW-0805">Transcription regulation</keyword>
<dbReference type="EMBL" id="SRXV01000004">
    <property type="protein sequence ID" value="TGY91839.1"/>
    <property type="molecule type" value="Genomic_DNA"/>
</dbReference>
<dbReference type="InterPro" id="IPR036388">
    <property type="entry name" value="WH-like_DNA-bd_sf"/>
</dbReference>
<reference evidence="5 6" key="1">
    <citation type="journal article" date="2013" name="Int. J. Syst. Evol. Microbiol.">
        <title>Marinicauda pacifica gen. nov., sp. nov., a prosthecate alphaproteobacterium of the family Hyphomonadaceae isolated from deep seawater.</title>
        <authorList>
            <person name="Zhang X.Y."/>
            <person name="Li G.W."/>
            <person name="Wang C.S."/>
            <person name="Zhang Y.J."/>
            <person name="Xu X.W."/>
            <person name="Li H."/>
            <person name="Liu A."/>
            <person name="Liu C."/>
            <person name="Xie B.B."/>
            <person name="Qin Q.L."/>
            <person name="Xu Z."/>
            <person name="Chen X.L."/>
            <person name="Zhou B.C."/>
            <person name="Zhang Y.Z."/>
        </authorList>
    </citation>
    <scope>NUCLEOTIDE SEQUENCE [LARGE SCALE GENOMIC DNA]</scope>
    <source>
        <strain evidence="5 6">P-1 km-3</strain>
    </source>
</reference>
<dbReference type="SMART" id="SM00347">
    <property type="entry name" value="HTH_MARR"/>
    <property type="match status" value="1"/>
</dbReference>
<gene>
    <name evidence="5" type="ORF">E5162_13270</name>
</gene>
<evidence type="ECO:0000256" key="3">
    <source>
        <dbReference type="ARBA" id="ARBA00023163"/>
    </source>
</evidence>
<dbReference type="Pfam" id="PF01047">
    <property type="entry name" value="MarR"/>
    <property type="match status" value="1"/>
</dbReference>
<dbReference type="PANTHER" id="PTHR42756:SF1">
    <property type="entry name" value="TRANSCRIPTIONAL REPRESSOR OF EMRAB OPERON"/>
    <property type="match status" value="1"/>
</dbReference>
<protein>
    <submittedName>
        <fullName evidence="5">MarR family transcriptional regulator</fullName>
    </submittedName>
</protein>
<evidence type="ECO:0000256" key="2">
    <source>
        <dbReference type="ARBA" id="ARBA00023125"/>
    </source>
</evidence>
<accession>A0A4V3RYV2</accession>
<evidence type="ECO:0000259" key="4">
    <source>
        <dbReference type="PROSITE" id="PS50995"/>
    </source>
</evidence>
<dbReference type="AlphaFoldDB" id="A0A4V3RYV2"/>
<name>A0A4V3RYV2_9PROT</name>
<dbReference type="SUPFAM" id="SSF46785">
    <property type="entry name" value="Winged helix' DNA-binding domain"/>
    <property type="match status" value="1"/>
</dbReference>
<dbReference type="OrthoDB" id="8447118at2"/>
<dbReference type="InterPro" id="IPR011991">
    <property type="entry name" value="ArsR-like_HTH"/>
</dbReference>
<feature type="domain" description="HTH marR-type" evidence="4">
    <location>
        <begin position="4"/>
        <end position="136"/>
    </location>
</feature>
<evidence type="ECO:0000313" key="6">
    <source>
        <dbReference type="Proteomes" id="UP000305451"/>
    </source>
</evidence>
<keyword evidence="6" id="KW-1185">Reference proteome</keyword>
<dbReference type="PROSITE" id="PS50995">
    <property type="entry name" value="HTH_MARR_2"/>
    <property type="match status" value="1"/>
</dbReference>